<protein>
    <submittedName>
        <fullName evidence="2">Uncharacterized protein</fullName>
    </submittedName>
</protein>
<evidence type="ECO:0000313" key="3">
    <source>
        <dbReference type="Proteomes" id="UP001153076"/>
    </source>
</evidence>
<dbReference type="AlphaFoldDB" id="A0A9Q1GZD8"/>
<sequence>MATTGRDPFHRCACVPSPYRTEREREASRLNRSGTRNHDRHAAAATRLSGCARPPSMTMRPKPNNARKYCEFHEQNRHTTTDEYKGQISRFLKKGPRFLRREREPTQPQSPDEECSTEVVTAITGGYDEGYDLISLEGSAQRHTAGRDIVPLVHPILGFKGQEVNPIDMIRLPLRFGDELKARNLEVALLAVDVPTIYNFILGRPTLHKLALQLLLLGLLSIFLLLQLLPAPLVPDHQPLQPSALRRGLYLSSKSLSHSHLFLGDLMRLRSARNS</sequence>
<proteinExistence type="predicted"/>
<organism evidence="2 3">
    <name type="scientific">Carnegiea gigantea</name>
    <dbReference type="NCBI Taxonomy" id="171969"/>
    <lineage>
        <taxon>Eukaryota</taxon>
        <taxon>Viridiplantae</taxon>
        <taxon>Streptophyta</taxon>
        <taxon>Embryophyta</taxon>
        <taxon>Tracheophyta</taxon>
        <taxon>Spermatophyta</taxon>
        <taxon>Magnoliopsida</taxon>
        <taxon>eudicotyledons</taxon>
        <taxon>Gunneridae</taxon>
        <taxon>Pentapetalae</taxon>
        <taxon>Caryophyllales</taxon>
        <taxon>Cactineae</taxon>
        <taxon>Cactaceae</taxon>
        <taxon>Cactoideae</taxon>
        <taxon>Echinocereeae</taxon>
        <taxon>Carnegiea</taxon>
    </lineage>
</organism>
<dbReference type="Proteomes" id="UP001153076">
    <property type="component" value="Unassembled WGS sequence"/>
</dbReference>
<comment type="caution">
    <text evidence="2">The sequence shown here is derived from an EMBL/GenBank/DDBJ whole genome shotgun (WGS) entry which is preliminary data.</text>
</comment>
<keyword evidence="3" id="KW-1185">Reference proteome</keyword>
<dbReference type="OrthoDB" id="1752268at2759"/>
<evidence type="ECO:0000313" key="2">
    <source>
        <dbReference type="EMBL" id="KAJ8428176.1"/>
    </source>
</evidence>
<evidence type="ECO:0000256" key="1">
    <source>
        <dbReference type="SAM" id="MobiDB-lite"/>
    </source>
</evidence>
<feature type="compositionally biased region" description="Basic and acidic residues" evidence="1">
    <location>
        <begin position="20"/>
        <end position="29"/>
    </location>
</feature>
<feature type="region of interest" description="Disordered" evidence="1">
    <location>
        <begin position="1"/>
        <end position="44"/>
    </location>
</feature>
<reference evidence="2" key="1">
    <citation type="submission" date="2022-04" db="EMBL/GenBank/DDBJ databases">
        <title>Carnegiea gigantea Genome sequencing and assembly v2.</title>
        <authorList>
            <person name="Copetti D."/>
            <person name="Sanderson M.J."/>
            <person name="Burquez A."/>
            <person name="Wojciechowski M.F."/>
        </authorList>
    </citation>
    <scope>NUCLEOTIDE SEQUENCE</scope>
    <source>
        <strain evidence="2">SGP5-SGP5p</strain>
        <tissue evidence="2">Aerial part</tissue>
    </source>
</reference>
<gene>
    <name evidence="2" type="ORF">Cgig2_015617</name>
</gene>
<dbReference type="EMBL" id="JAKOGI010001043">
    <property type="protein sequence ID" value="KAJ8428176.1"/>
    <property type="molecule type" value="Genomic_DNA"/>
</dbReference>
<name>A0A9Q1GZD8_9CARY</name>
<accession>A0A9Q1GZD8</accession>